<keyword evidence="4" id="KW-0808">Transferase</keyword>
<keyword evidence="3" id="KW-0328">Glycosyltransferase</keyword>
<evidence type="ECO:0000313" key="16">
    <source>
        <dbReference type="Proteomes" id="UP001210502"/>
    </source>
</evidence>
<comment type="subcellular location">
    <subcellularLocation>
        <location evidence="2">Endoplasmic reticulum membrane</location>
        <topology evidence="2">Single-pass type II membrane protein</topology>
    </subcellularLocation>
    <subcellularLocation>
        <location evidence="1">Golgi apparatus membrane</location>
        <topology evidence="1">Single-pass type II membrane protein</topology>
    </subcellularLocation>
</comment>
<keyword evidence="5" id="KW-0812">Transmembrane</keyword>
<dbReference type="AlphaFoldDB" id="A0AAW5YXU3"/>
<dbReference type="InterPro" id="IPR043538">
    <property type="entry name" value="XYLT"/>
</dbReference>
<reference evidence="15" key="1">
    <citation type="submission" date="2023-01" db="EMBL/GenBank/DDBJ databases">
        <title>Sequencing of the bacterial strains from artisanal fermented milk Matsoni.</title>
        <authorList>
            <person name="Rozman V."/>
            <person name="Accetto T."/>
            <person name="Bogovic Matijasic B."/>
        </authorList>
    </citation>
    <scope>NUCLEOTIDE SEQUENCE</scope>
    <source>
        <strain evidence="15">Lbl333</strain>
    </source>
</reference>
<keyword evidence="6" id="KW-0479">Metal-binding</keyword>
<evidence type="ECO:0000256" key="14">
    <source>
        <dbReference type="ARBA" id="ARBA00042865"/>
    </source>
</evidence>
<keyword evidence="10" id="KW-0333">Golgi apparatus</keyword>
<gene>
    <name evidence="15" type="ORF">PF586_03305</name>
</gene>
<dbReference type="PANTHER" id="PTHR46025">
    <property type="entry name" value="XYLOSYLTRANSFERASE OXT"/>
    <property type="match status" value="1"/>
</dbReference>
<evidence type="ECO:0000256" key="5">
    <source>
        <dbReference type="ARBA" id="ARBA00022692"/>
    </source>
</evidence>
<evidence type="ECO:0000256" key="6">
    <source>
        <dbReference type="ARBA" id="ARBA00022723"/>
    </source>
</evidence>
<evidence type="ECO:0000256" key="13">
    <source>
        <dbReference type="ARBA" id="ARBA00023180"/>
    </source>
</evidence>
<protein>
    <recommendedName>
        <fullName evidence="14">Peptide O-xylosyltransferase</fullName>
    </recommendedName>
</protein>
<keyword evidence="11" id="KW-0472">Membrane</keyword>
<evidence type="ECO:0000256" key="4">
    <source>
        <dbReference type="ARBA" id="ARBA00022679"/>
    </source>
</evidence>
<evidence type="ECO:0000256" key="8">
    <source>
        <dbReference type="ARBA" id="ARBA00022968"/>
    </source>
</evidence>
<evidence type="ECO:0000256" key="3">
    <source>
        <dbReference type="ARBA" id="ARBA00022676"/>
    </source>
</evidence>
<evidence type="ECO:0000256" key="12">
    <source>
        <dbReference type="ARBA" id="ARBA00023157"/>
    </source>
</evidence>
<keyword evidence="13" id="KW-0325">Glycoprotein</keyword>
<dbReference type="GO" id="GO:0015012">
    <property type="term" value="P:heparan sulfate proteoglycan biosynthetic process"/>
    <property type="evidence" value="ECO:0007669"/>
    <property type="project" value="TreeGrafter"/>
</dbReference>
<organism evidence="15 16">
    <name type="scientific">Lactobacillus delbrueckii</name>
    <dbReference type="NCBI Taxonomy" id="1584"/>
    <lineage>
        <taxon>Bacteria</taxon>
        <taxon>Bacillati</taxon>
        <taxon>Bacillota</taxon>
        <taxon>Bacilli</taxon>
        <taxon>Lactobacillales</taxon>
        <taxon>Lactobacillaceae</taxon>
        <taxon>Lactobacillus</taxon>
    </lineage>
</organism>
<dbReference type="InterPro" id="IPR003406">
    <property type="entry name" value="Glyco_trans_14"/>
</dbReference>
<sequence length="300" mass="35685">MAGKHAYLIMDGGNNLVQLQQLINTLDDSRNDIYLHIDKKSPCSDHDLKQKLSAKHAGFILVPRMKVYWGGYSLVACELRLLKTAHQNYEYEYYHLLSGQDLPLQSQDYIHKFMSEHKGYEFINFDDRKLQTDRQIRERVSHYHICSDVSFRRYHTTIGIFFAKALRKLEEISQRLLKIDKYKNKVIKYGSQWFSIDDDLAKYVIAHEKDIEKKFKNTILCDELFLQTLVYTNDDFRQRLYPQNDGNLRYINWDLGLPFTWDSVHFNMLEEASQKGYLFARKFNSVEDQSVIWQVIKELL</sequence>
<dbReference type="Proteomes" id="UP001210502">
    <property type="component" value="Unassembled WGS sequence"/>
</dbReference>
<evidence type="ECO:0000256" key="11">
    <source>
        <dbReference type="ARBA" id="ARBA00023136"/>
    </source>
</evidence>
<name>A0AAW5YXU3_9LACO</name>
<keyword evidence="9" id="KW-1133">Transmembrane helix</keyword>
<keyword evidence="12" id="KW-1015">Disulfide bond</keyword>
<dbReference type="EMBL" id="JAQIEY010000006">
    <property type="protein sequence ID" value="MDA3767517.1"/>
    <property type="molecule type" value="Genomic_DNA"/>
</dbReference>
<evidence type="ECO:0000313" key="15">
    <source>
        <dbReference type="EMBL" id="MDA3767517.1"/>
    </source>
</evidence>
<dbReference type="GO" id="GO:0030158">
    <property type="term" value="F:protein xylosyltransferase activity"/>
    <property type="evidence" value="ECO:0007669"/>
    <property type="project" value="InterPro"/>
</dbReference>
<dbReference type="GO" id="GO:0016020">
    <property type="term" value="C:membrane"/>
    <property type="evidence" value="ECO:0007669"/>
    <property type="project" value="InterPro"/>
</dbReference>
<dbReference type="PANTHER" id="PTHR46025:SF3">
    <property type="entry name" value="XYLOSYLTRANSFERASE OXT"/>
    <property type="match status" value="1"/>
</dbReference>
<dbReference type="Pfam" id="PF02485">
    <property type="entry name" value="Branch"/>
    <property type="match status" value="1"/>
</dbReference>
<evidence type="ECO:0000256" key="9">
    <source>
        <dbReference type="ARBA" id="ARBA00022989"/>
    </source>
</evidence>
<comment type="caution">
    <text evidence="15">The sequence shown here is derived from an EMBL/GenBank/DDBJ whole genome shotgun (WGS) entry which is preliminary data.</text>
</comment>
<dbReference type="GO" id="GO:0046872">
    <property type="term" value="F:metal ion binding"/>
    <property type="evidence" value="ECO:0007669"/>
    <property type="project" value="UniProtKB-KW"/>
</dbReference>
<proteinExistence type="predicted"/>
<evidence type="ECO:0000256" key="2">
    <source>
        <dbReference type="ARBA" id="ARBA00004648"/>
    </source>
</evidence>
<keyword evidence="8" id="KW-0735">Signal-anchor</keyword>
<evidence type="ECO:0000256" key="1">
    <source>
        <dbReference type="ARBA" id="ARBA00004323"/>
    </source>
</evidence>
<dbReference type="RefSeq" id="WP_271024306.1">
    <property type="nucleotide sequence ID" value="NZ_JAQIEY010000006.1"/>
</dbReference>
<accession>A0AAW5YXU3</accession>
<keyword evidence="7" id="KW-0256">Endoplasmic reticulum</keyword>
<evidence type="ECO:0000256" key="10">
    <source>
        <dbReference type="ARBA" id="ARBA00023034"/>
    </source>
</evidence>
<dbReference type="GO" id="GO:0050650">
    <property type="term" value="P:chondroitin sulfate proteoglycan biosynthetic process"/>
    <property type="evidence" value="ECO:0007669"/>
    <property type="project" value="TreeGrafter"/>
</dbReference>
<evidence type="ECO:0000256" key="7">
    <source>
        <dbReference type="ARBA" id="ARBA00022824"/>
    </source>
</evidence>